<feature type="chain" id="PRO_5041345070" evidence="1">
    <location>
        <begin position="22"/>
        <end position="78"/>
    </location>
</feature>
<reference evidence="2" key="1">
    <citation type="submission" date="2023-06" db="EMBL/GenBank/DDBJ databases">
        <title>Genome-scale phylogeny and comparative genomics of the fungal order Sordariales.</title>
        <authorList>
            <consortium name="Lawrence Berkeley National Laboratory"/>
            <person name="Hensen N."/>
            <person name="Bonometti L."/>
            <person name="Westerberg I."/>
            <person name="Brannstrom I.O."/>
            <person name="Guillou S."/>
            <person name="Cros-Aarteil S."/>
            <person name="Calhoun S."/>
            <person name="Haridas S."/>
            <person name="Kuo A."/>
            <person name="Mondo S."/>
            <person name="Pangilinan J."/>
            <person name="Riley R."/>
            <person name="LaButti K."/>
            <person name="Andreopoulos B."/>
            <person name="Lipzen A."/>
            <person name="Chen C."/>
            <person name="Yanf M."/>
            <person name="Daum C."/>
            <person name="Ng V."/>
            <person name="Clum A."/>
            <person name="Steindorff A."/>
            <person name="Ohm R."/>
            <person name="Martin F."/>
            <person name="Silar P."/>
            <person name="Natvig D."/>
            <person name="Lalanne C."/>
            <person name="Gautier V."/>
            <person name="Ament-velasquez S.L."/>
            <person name="Kruys A."/>
            <person name="Hutchinson M.I."/>
            <person name="Powell A.J."/>
            <person name="Barry K."/>
            <person name="Miller A.N."/>
            <person name="Grigoriev I.V."/>
            <person name="Debuchy R."/>
            <person name="Gladieux P."/>
            <person name="Thoren M.H."/>
            <person name="Johannesson H."/>
        </authorList>
    </citation>
    <scope>NUCLEOTIDE SEQUENCE</scope>
    <source>
        <strain evidence="2">SMH3391-2</strain>
    </source>
</reference>
<protein>
    <submittedName>
        <fullName evidence="2">Uncharacterized protein</fullName>
    </submittedName>
</protein>
<evidence type="ECO:0000256" key="1">
    <source>
        <dbReference type="SAM" id="SignalP"/>
    </source>
</evidence>
<keyword evidence="3" id="KW-1185">Reference proteome</keyword>
<evidence type="ECO:0000313" key="2">
    <source>
        <dbReference type="EMBL" id="KAK0631056.1"/>
    </source>
</evidence>
<feature type="signal peptide" evidence="1">
    <location>
        <begin position="1"/>
        <end position="21"/>
    </location>
</feature>
<dbReference type="Proteomes" id="UP001174934">
    <property type="component" value="Unassembled WGS sequence"/>
</dbReference>
<dbReference type="AlphaFoldDB" id="A0AA40CA20"/>
<comment type="caution">
    <text evidence="2">The sequence shown here is derived from an EMBL/GenBank/DDBJ whole genome shotgun (WGS) entry which is preliminary data.</text>
</comment>
<evidence type="ECO:0000313" key="3">
    <source>
        <dbReference type="Proteomes" id="UP001174934"/>
    </source>
</evidence>
<keyword evidence="1" id="KW-0732">Signal</keyword>
<accession>A0AA40CA20</accession>
<proteinExistence type="predicted"/>
<gene>
    <name evidence="2" type="ORF">B0T17DRAFT_529976</name>
</gene>
<dbReference type="EMBL" id="JAULSR010000002">
    <property type="protein sequence ID" value="KAK0631056.1"/>
    <property type="molecule type" value="Genomic_DNA"/>
</dbReference>
<sequence>MYIACTAGLVIVMATVMGNDGHFFWQGIDCASVQFQTGLLGPSYHGPLISSSSDPIFDSLVEYFTHNHQQHRYLRHPL</sequence>
<name>A0AA40CA20_9PEZI</name>
<organism evidence="2 3">
    <name type="scientific">Bombardia bombarda</name>
    <dbReference type="NCBI Taxonomy" id="252184"/>
    <lineage>
        <taxon>Eukaryota</taxon>
        <taxon>Fungi</taxon>
        <taxon>Dikarya</taxon>
        <taxon>Ascomycota</taxon>
        <taxon>Pezizomycotina</taxon>
        <taxon>Sordariomycetes</taxon>
        <taxon>Sordariomycetidae</taxon>
        <taxon>Sordariales</taxon>
        <taxon>Lasiosphaeriaceae</taxon>
        <taxon>Bombardia</taxon>
    </lineage>
</organism>